<evidence type="ECO:0000256" key="2">
    <source>
        <dbReference type="ARBA" id="ARBA00023054"/>
    </source>
</evidence>
<feature type="domain" description="SH3" evidence="8">
    <location>
        <begin position="494"/>
        <end position="555"/>
    </location>
</feature>
<dbReference type="OrthoDB" id="8783038at2759"/>
<dbReference type="SMART" id="SM00055">
    <property type="entry name" value="FCH"/>
    <property type="match status" value="1"/>
</dbReference>
<dbReference type="GO" id="GO:0030864">
    <property type="term" value="C:cortical actin cytoskeleton"/>
    <property type="evidence" value="ECO:0007669"/>
    <property type="project" value="UniProtKB-ARBA"/>
</dbReference>
<evidence type="ECO:0000256" key="4">
    <source>
        <dbReference type="ARBA" id="ARBA00061387"/>
    </source>
</evidence>
<dbReference type="CDD" id="cd11912">
    <property type="entry name" value="SH3_Bzz1_1"/>
    <property type="match status" value="1"/>
</dbReference>
<comment type="caution">
    <text evidence="10">The sequence shown here is derived from an EMBL/GenBank/DDBJ whole genome shotgun (WGS) entry which is preliminary data.</text>
</comment>
<dbReference type="Pfam" id="PF00611">
    <property type="entry name" value="FCH"/>
    <property type="match status" value="1"/>
</dbReference>
<dbReference type="GO" id="GO:0030833">
    <property type="term" value="P:regulation of actin filament polymerization"/>
    <property type="evidence" value="ECO:0007669"/>
    <property type="project" value="TreeGrafter"/>
</dbReference>
<evidence type="ECO:0000256" key="5">
    <source>
        <dbReference type="ARBA" id="ARBA00074946"/>
    </source>
</evidence>
<evidence type="ECO:0000256" key="1">
    <source>
        <dbReference type="ARBA" id="ARBA00022443"/>
    </source>
</evidence>
<name>A0A9P8PUQ1_9ASCO</name>
<keyword evidence="2 7" id="KW-0175">Coiled coil</keyword>
<dbReference type="Proteomes" id="UP000769528">
    <property type="component" value="Unassembled WGS sequence"/>
</dbReference>
<dbReference type="InterPro" id="IPR001060">
    <property type="entry name" value="FCH_dom"/>
</dbReference>
<dbReference type="PANTHER" id="PTHR15735">
    <property type="entry name" value="FCH AND DOUBLE SH3 DOMAINS PROTEIN"/>
    <property type="match status" value="1"/>
</dbReference>
<comment type="function">
    <text evidence="3">Plays a role in endocytosis and trafficking to the vacuole. Functions with type I myosins to restore polarity of the actin cytoskeleton after NaCl stress.</text>
</comment>
<keyword evidence="1 6" id="KW-0728">SH3 domain</keyword>
<dbReference type="InterPro" id="IPR031160">
    <property type="entry name" value="F_BAR_dom"/>
</dbReference>
<evidence type="ECO:0000313" key="10">
    <source>
        <dbReference type="EMBL" id="KAH3677624.1"/>
    </source>
</evidence>
<feature type="domain" description="F-BAR" evidence="9">
    <location>
        <begin position="4"/>
        <end position="274"/>
    </location>
</feature>
<organism evidence="10 11">
    <name type="scientific">Wickerhamomyces mucosus</name>
    <dbReference type="NCBI Taxonomy" id="1378264"/>
    <lineage>
        <taxon>Eukaryota</taxon>
        <taxon>Fungi</taxon>
        <taxon>Dikarya</taxon>
        <taxon>Ascomycota</taxon>
        <taxon>Saccharomycotina</taxon>
        <taxon>Saccharomycetes</taxon>
        <taxon>Phaffomycetales</taxon>
        <taxon>Wickerhamomycetaceae</taxon>
        <taxon>Wickerhamomyces</taxon>
    </lineage>
</organism>
<dbReference type="PANTHER" id="PTHR15735:SF21">
    <property type="entry name" value="PROTEIN NERVOUS WRECK"/>
    <property type="match status" value="1"/>
</dbReference>
<keyword evidence="11" id="KW-1185">Reference proteome</keyword>
<dbReference type="EMBL" id="JAEUBF010000506">
    <property type="protein sequence ID" value="KAH3677624.1"/>
    <property type="molecule type" value="Genomic_DNA"/>
</dbReference>
<dbReference type="Gene3D" id="1.20.1270.60">
    <property type="entry name" value="Arfaptin homology (AH) domain/BAR domain"/>
    <property type="match status" value="1"/>
</dbReference>
<dbReference type="SMART" id="SM00326">
    <property type="entry name" value="SH3"/>
    <property type="match status" value="2"/>
</dbReference>
<proteinExistence type="inferred from homology"/>
<dbReference type="GO" id="GO:0045010">
    <property type="term" value="P:actin nucleation"/>
    <property type="evidence" value="ECO:0007669"/>
    <property type="project" value="UniProtKB-ARBA"/>
</dbReference>
<reference evidence="10" key="2">
    <citation type="submission" date="2021-01" db="EMBL/GenBank/DDBJ databases">
        <authorList>
            <person name="Schikora-Tamarit M.A."/>
        </authorList>
    </citation>
    <scope>NUCLEOTIDE SEQUENCE</scope>
    <source>
        <strain evidence="10">CBS6341</strain>
    </source>
</reference>
<comment type="similarity">
    <text evidence="4">Belongs to the BZZ1 family.</text>
</comment>
<feature type="domain" description="SH3" evidence="8">
    <location>
        <begin position="571"/>
        <end position="631"/>
    </location>
</feature>
<evidence type="ECO:0000259" key="8">
    <source>
        <dbReference type="PROSITE" id="PS50002"/>
    </source>
</evidence>
<protein>
    <recommendedName>
        <fullName evidence="5">Protein BZZ1</fullName>
    </recommendedName>
</protein>
<dbReference type="InterPro" id="IPR001452">
    <property type="entry name" value="SH3_domain"/>
</dbReference>
<dbReference type="SUPFAM" id="SSF50044">
    <property type="entry name" value="SH3-domain"/>
    <property type="match status" value="2"/>
</dbReference>
<evidence type="ECO:0000256" key="6">
    <source>
        <dbReference type="PROSITE-ProRule" id="PRU00192"/>
    </source>
</evidence>
<dbReference type="PROSITE" id="PS50002">
    <property type="entry name" value="SH3"/>
    <property type="match status" value="2"/>
</dbReference>
<gene>
    <name evidence="10" type="ORF">WICMUC_001727</name>
</gene>
<evidence type="ECO:0000256" key="3">
    <source>
        <dbReference type="ARBA" id="ARBA00054085"/>
    </source>
</evidence>
<accession>A0A9P8PUQ1</accession>
<evidence type="ECO:0000313" key="11">
    <source>
        <dbReference type="Proteomes" id="UP000769528"/>
    </source>
</evidence>
<reference evidence="10" key="1">
    <citation type="journal article" date="2021" name="Open Biol.">
        <title>Shared evolutionary footprints suggest mitochondrial oxidative damage underlies multiple complex I losses in fungi.</title>
        <authorList>
            <person name="Schikora-Tamarit M.A."/>
            <person name="Marcet-Houben M."/>
            <person name="Nosek J."/>
            <person name="Gabaldon T."/>
        </authorList>
    </citation>
    <scope>NUCLEOTIDE SEQUENCE</scope>
    <source>
        <strain evidence="10">CBS6341</strain>
    </source>
</reference>
<evidence type="ECO:0000256" key="7">
    <source>
        <dbReference type="PROSITE-ProRule" id="PRU01077"/>
    </source>
</evidence>
<dbReference type="Gene3D" id="2.30.30.40">
    <property type="entry name" value="SH3 Domains"/>
    <property type="match status" value="2"/>
</dbReference>
<dbReference type="AlphaFoldDB" id="A0A9P8PUQ1"/>
<dbReference type="FunFam" id="1.20.1270.60:FF:000060">
    <property type="entry name" value="Actin polymerization protein Bzz1"/>
    <property type="match status" value="1"/>
</dbReference>
<dbReference type="InterPro" id="IPR027267">
    <property type="entry name" value="AH/BAR_dom_sf"/>
</dbReference>
<dbReference type="PROSITE" id="PS51741">
    <property type="entry name" value="F_BAR"/>
    <property type="match status" value="1"/>
</dbReference>
<dbReference type="InterPro" id="IPR035459">
    <property type="entry name" value="Bzz1_SH3_1"/>
</dbReference>
<dbReference type="InterPro" id="IPR036028">
    <property type="entry name" value="SH3-like_dom_sf"/>
</dbReference>
<evidence type="ECO:0000259" key="9">
    <source>
        <dbReference type="PROSITE" id="PS51741"/>
    </source>
</evidence>
<dbReference type="SUPFAM" id="SSF103657">
    <property type="entry name" value="BAR/IMD domain-like"/>
    <property type="match status" value="1"/>
</dbReference>
<sequence>MTSVSIGNELKDSFKETNNWTTNNLIFLNDIEQFYRQRAIIEREYSTKLQNLTNEYLKKKANKSTNISVGDEPKITPGSLESATLVTWNDILTQTESISKNHKNLSNEFNLKISDQINSLQIQSIQIQNKFENFYNNQLLKQKSEIFDNVLKFKKQYDDNCQSMESIRSKSEKSNSSSNSKIVKKLKEREIDMNISKNNYLLKINVANRIKDKFYYQDLPELLDLYQDLIEFKTKRLNSILILASNLEKNSNNKNSKNLENSLNTINSNESILDIQMFIKHNSYQWNEPQDFYYIPSSIWHDDDNLITSSNELNQLKQILLKSHSNDSKYSNSLEDLKESLNNLQIFKNQNKLIKDEDFELTKSLQILNNYLITLTKFIQDETIKVESQVEIETIENNSQGKDLSLDGLTITKRKTGFFNRLRGNHGHNQNIVISDDDSNNINDDNHSLISQQTSKSNKSTLTTGFKLGSLLRSKSIKSSSTTTAPSSKTTTTTKILQGTALYPYQSQGSDELSISSQEIFDIVEPDDGSGWTLINNKSGERGLVPTSYISVESIEKNIPPPVANSRKSGKKIVYANVLFEYIAEDEGELTIKPGEKVEIISNDEGDGWTLVKNIGNNEGLVPSSYVEIQS</sequence>
<dbReference type="Pfam" id="PF00018">
    <property type="entry name" value="SH3_1"/>
    <property type="match status" value="2"/>
</dbReference>